<dbReference type="KEGG" id="apb:SAR116_2515"/>
<keyword evidence="3" id="KW-1185">Reference proteome</keyword>
<evidence type="ECO:0000313" key="2">
    <source>
        <dbReference type="EMBL" id="ADE40758.1"/>
    </source>
</evidence>
<proteinExistence type="predicted"/>
<dbReference type="RefSeq" id="WP_013047384.1">
    <property type="nucleotide sequence ID" value="NC_014010.1"/>
</dbReference>
<dbReference type="EMBL" id="CP001751">
    <property type="protein sequence ID" value="ADE40758.1"/>
    <property type="molecule type" value="Genomic_DNA"/>
</dbReference>
<dbReference type="AlphaFoldDB" id="D5BQP0"/>
<evidence type="ECO:0000259" key="1">
    <source>
        <dbReference type="Pfam" id="PF01966"/>
    </source>
</evidence>
<gene>
    <name evidence="2" type="ordered locus">SAR116_2515</name>
</gene>
<dbReference type="OrthoDB" id="9802857at2"/>
<dbReference type="eggNOG" id="COG4341">
    <property type="taxonomic scope" value="Bacteria"/>
</dbReference>
<dbReference type="STRING" id="488538.SAR116_2515"/>
<feature type="domain" description="HD" evidence="1">
    <location>
        <begin position="53"/>
        <end position="117"/>
    </location>
</feature>
<sequence>METVNFRRMDEGTAADYALLGKLEDEFVEALPDRLLGALQGLKSTLAGYQIDRLQHSLQSATRAERDGADSEMIIAALIHDLGDDLAPMNHSQLAAAIIRPYVRAEVTWVIEHHGIFQLYYHGEAEGVDKNARDIFAGHKWFDSCDRFCQLWDQMSFDPDYDTLPLSHFEPMLREVFSRNPFDPAIIGEEESD</sequence>
<dbReference type="PANTHER" id="PTHR40202:SF1">
    <property type="entry name" value="HD DOMAIN-CONTAINING PROTEIN"/>
    <property type="match status" value="1"/>
</dbReference>
<dbReference type="HOGENOM" id="CLU_090433_0_0_5"/>
<dbReference type="PANTHER" id="PTHR40202">
    <property type="match status" value="1"/>
</dbReference>
<dbReference type="InterPro" id="IPR052567">
    <property type="entry name" value="OP_Dioxygenase"/>
</dbReference>
<dbReference type="Gene3D" id="1.10.3210.10">
    <property type="entry name" value="Hypothetical protein af1432"/>
    <property type="match status" value="1"/>
</dbReference>
<dbReference type="SUPFAM" id="SSF109604">
    <property type="entry name" value="HD-domain/PDEase-like"/>
    <property type="match status" value="1"/>
</dbReference>
<protein>
    <recommendedName>
        <fullName evidence="1">HD domain-containing protein</fullName>
    </recommendedName>
</protein>
<dbReference type="Pfam" id="PF01966">
    <property type="entry name" value="HD"/>
    <property type="match status" value="1"/>
</dbReference>
<evidence type="ECO:0000313" key="3">
    <source>
        <dbReference type="Proteomes" id="UP000007460"/>
    </source>
</evidence>
<dbReference type="InterPro" id="IPR006674">
    <property type="entry name" value="HD_domain"/>
</dbReference>
<name>D5BQP0_PUNMI</name>
<accession>D5BQP0</accession>
<reference evidence="2 3" key="1">
    <citation type="journal article" date="2010" name="J. Bacteriol.">
        <title>Complete genome sequence of "Candidatus Puniceispirillum marinum" IMCC1322, a representative of the SAR116 clade in the Alphaproteobacteria.</title>
        <authorList>
            <person name="Oh H.M."/>
            <person name="Kwon K.K."/>
            <person name="Kang I."/>
            <person name="Kang S.G."/>
            <person name="Lee J.H."/>
            <person name="Kim S.J."/>
            <person name="Cho J.C."/>
        </authorList>
    </citation>
    <scope>NUCLEOTIDE SEQUENCE [LARGE SCALE GENOMIC DNA]</scope>
    <source>
        <strain evidence="2 3">IMCC1322</strain>
    </source>
</reference>
<organism evidence="2 3">
    <name type="scientific">Puniceispirillum marinum (strain IMCC1322)</name>
    <dbReference type="NCBI Taxonomy" id="488538"/>
    <lineage>
        <taxon>Bacteria</taxon>
        <taxon>Pseudomonadati</taxon>
        <taxon>Pseudomonadota</taxon>
        <taxon>Alphaproteobacteria</taxon>
        <taxon>Candidatus Puniceispirillales</taxon>
        <taxon>Candidatus Puniceispirillaceae</taxon>
        <taxon>Candidatus Puniceispirillum</taxon>
    </lineage>
</organism>
<dbReference type="Proteomes" id="UP000007460">
    <property type="component" value="Chromosome"/>
</dbReference>